<name>A0ABU2JS27_9ACTN</name>
<keyword evidence="3" id="KW-0808">Transferase</keyword>
<evidence type="ECO:0000313" key="3">
    <source>
        <dbReference type="EMBL" id="MDT0267797.1"/>
    </source>
</evidence>
<accession>A0ABU2JS27</accession>
<gene>
    <name evidence="3" type="primary">tsaB</name>
    <name evidence="3" type="ORF">RM844_16050</name>
</gene>
<dbReference type="NCBIfam" id="TIGR03725">
    <property type="entry name" value="T6A_YeaZ"/>
    <property type="match status" value="1"/>
</dbReference>
<dbReference type="PANTHER" id="PTHR11735">
    <property type="entry name" value="TRNA N6-ADENOSINE THREONYLCARBAMOYLTRANSFERASE"/>
    <property type="match status" value="1"/>
</dbReference>
<dbReference type="SUPFAM" id="SSF53067">
    <property type="entry name" value="Actin-like ATPase domain"/>
    <property type="match status" value="2"/>
</dbReference>
<dbReference type="InterPro" id="IPR043129">
    <property type="entry name" value="ATPase_NBD"/>
</dbReference>
<dbReference type="EC" id="2.3.1.234" evidence="3"/>
<dbReference type="Proteomes" id="UP001183410">
    <property type="component" value="Unassembled WGS sequence"/>
</dbReference>
<dbReference type="Gene3D" id="3.30.420.40">
    <property type="match status" value="2"/>
</dbReference>
<reference evidence="4" key="1">
    <citation type="submission" date="2023-07" db="EMBL/GenBank/DDBJ databases">
        <title>30 novel species of actinomycetes from the DSMZ collection.</title>
        <authorList>
            <person name="Nouioui I."/>
        </authorList>
    </citation>
    <scope>NUCLEOTIDE SEQUENCE [LARGE SCALE GENOMIC DNA]</scope>
    <source>
        <strain evidence="4">DSM 44915</strain>
    </source>
</reference>
<comment type="caution">
    <text evidence="3">The sequence shown here is derived from an EMBL/GenBank/DDBJ whole genome shotgun (WGS) entry which is preliminary data.</text>
</comment>
<dbReference type="GO" id="GO:0061711">
    <property type="term" value="F:tRNA N(6)-L-threonylcarbamoyladenine synthase activity"/>
    <property type="evidence" value="ECO:0007669"/>
    <property type="project" value="UniProtKB-EC"/>
</dbReference>
<dbReference type="PANTHER" id="PTHR11735:SF11">
    <property type="entry name" value="TRNA THREONYLCARBAMOYLADENOSINE BIOSYNTHESIS PROTEIN TSAB"/>
    <property type="match status" value="1"/>
</dbReference>
<feature type="region of interest" description="Disordered" evidence="1">
    <location>
        <begin position="194"/>
        <end position="229"/>
    </location>
</feature>
<organism evidence="3 4">
    <name type="scientific">Streptomyces chisholmiae</name>
    <dbReference type="NCBI Taxonomy" id="3075540"/>
    <lineage>
        <taxon>Bacteria</taxon>
        <taxon>Bacillati</taxon>
        <taxon>Actinomycetota</taxon>
        <taxon>Actinomycetes</taxon>
        <taxon>Kitasatosporales</taxon>
        <taxon>Streptomycetaceae</taxon>
        <taxon>Streptomyces</taxon>
    </lineage>
</organism>
<keyword evidence="4" id="KW-1185">Reference proteome</keyword>
<dbReference type="RefSeq" id="WP_311667869.1">
    <property type="nucleotide sequence ID" value="NZ_JAVREO010000008.1"/>
</dbReference>
<feature type="domain" description="Gcp-like" evidence="2">
    <location>
        <begin position="34"/>
        <end position="146"/>
    </location>
</feature>
<dbReference type="InterPro" id="IPR022496">
    <property type="entry name" value="T6A_TsaB"/>
</dbReference>
<proteinExistence type="predicted"/>
<evidence type="ECO:0000259" key="2">
    <source>
        <dbReference type="Pfam" id="PF00814"/>
    </source>
</evidence>
<protein>
    <submittedName>
        <fullName evidence="3">tRNA (Adenosine(37)-N6)-threonylcarbamoyltransferase complex dimerization subunit type 1 TsaB</fullName>
        <ecNumber evidence="3">2.3.1.234</ecNumber>
    </submittedName>
</protein>
<sequence length="229" mass="23596">MLLLALDTATPAVTVALFDTEEGRVLAARERVDARRHGELLMPFVDEVLTAAGRRLAEVGALVVGTGPGPYTGLRVGLVTGAALGAALDVPVYGVCTLDGIAHAAGLAGPFVVATDARRKEVYWAEYADADTRVGGPAVDRPAELAERVAGRPAVGAGTALYPDAFPGARADLPAHASAGALAALAARRLAAGEPLDPPLPRYLRRPDAREPAGYKAVTPPSPEAEARR</sequence>
<keyword evidence="3" id="KW-0012">Acyltransferase</keyword>
<dbReference type="InterPro" id="IPR000905">
    <property type="entry name" value="Gcp-like_dom"/>
</dbReference>
<dbReference type="EMBL" id="JAVREO010000008">
    <property type="protein sequence ID" value="MDT0267797.1"/>
    <property type="molecule type" value="Genomic_DNA"/>
</dbReference>
<evidence type="ECO:0000313" key="4">
    <source>
        <dbReference type="Proteomes" id="UP001183410"/>
    </source>
</evidence>
<evidence type="ECO:0000256" key="1">
    <source>
        <dbReference type="SAM" id="MobiDB-lite"/>
    </source>
</evidence>
<dbReference type="Pfam" id="PF00814">
    <property type="entry name" value="TsaD"/>
    <property type="match status" value="1"/>
</dbReference>
<dbReference type="CDD" id="cd24032">
    <property type="entry name" value="ASKHA_NBD_TsaB"/>
    <property type="match status" value="1"/>
</dbReference>